<dbReference type="Pfam" id="PF13590">
    <property type="entry name" value="DUF4136"/>
    <property type="match status" value="1"/>
</dbReference>
<sequence length="217" mass="23768">MRINKLAATVLLGMSALGLSACATGLTTQVSRFQALPSPEGQSFAIVPMNPADQGGLEFSGYAEQVAQHLQAVGYARAPSVDRATLVVQLGYGVSDPQTEIVSYPSYGYGYGYGLGYPYYWGRRAYYWGWNDPFWYGGGYGDIRTYTYYVTELDLDIRRRIDNVALFEGKAKARSRTDTPSKVVPSLVEAMFTGFPGNSGETVKITIPPEGKQQASY</sequence>
<feature type="domain" description="DUF4136" evidence="2">
    <location>
        <begin position="41"/>
        <end position="197"/>
    </location>
</feature>
<feature type="chain" id="PRO_5045838744" evidence="1">
    <location>
        <begin position="24"/>
        <end position="217"/>
    </location>
</feature>
<organism evidence="3 4">
    <name type="scientific">Sphingomonas caseinilyticus</name>
    <dbReference type="NCBI Taxonomy" id="2908205"/>
    <lineage>
        <taxon>Bacteria</taxon>
        <taxon>Pseudomonadati</taxon>
        <taxon>Pseudomonadota</taxon>
        <taxon>Alphaproteobacteria</taxon>
        <taxon>Sphingomonadales</taxon>
        <taxon>Sphingomonadaceae</taxon>
        <taxon>Sphingomonas</taxon>
    </lineage>
</organism>
<accession>A0ABT0RS48</accession>
<evidence type="ECO:0000313" key="3">
    <source>
        <dbReference type="EMBL" id="MCL6697825.1"/>
    </source>
</evidence>
<evidence type="ECO:0000256" key="1">
    <source>
        <dbReference type="SAM" id="SignalP"/>
    </source>
</evidence>
<feature type="signal peptide" evidence="1">
    <location>
        <begin position="1"/>
        <end position="23"/>
    </location>
</feature>
<keyword evidence="1" id="KW-0732">Signal</keyword>
<evidence type="ECO:0000259" key="2">
    <source>
        <dbReference type="Pfam" id="PF13590"/>
    </source>
</evidence>
<proteinExistence type="predicted"/>
<dbReference type="RefSeq" id="WP_249903173.1">
    <property type="nucleotide sequence ID" value="NZ_JAMGBA010000001.1"/>
</dbReference>
<evidence type="ECO:0000313" key="4">
    <source>
        <dbReference type="Proteomes" id="UP001203410"/>
    </source>
</evidence>
<dbReference type="EMBL" id="JAMGBA010000001">
    <property type="protein sequence ID" value="MCL6697825.1"/>
    <property type="molecule type" value="Genomic_DNA"/>
</dbReference>
<reference evidence="3 4" key="1">
    <citation type="submission" date="2022-05" db="EMBL/GenBank/DDBJ databases">
        <authorList>
            <person name="Jo J.-H."/>
            <person name="Im W.-T."/>
        </authorList>
    </citation>
    <scope>NUCLEOTIDE SEQUENCE [LARGE SCALE GENOMIC DNA]</scope>
    <source>
        <strain evidence="3 4">NSE70-1</strain>
    </source>
</reference>
<dbReference type="InterPro" id="IPR025411">
    <property type="entry name" value="DUF4136"/>
</dbReference>
<protein>
    <submittedName>
        <fullName evidence="3">DUF4136 domain-containing protein</fullName>
    </submittedName>
</protein>
<comment type="caution">
    <text evidence="3">The sequence shown here is derived from an EMBL/GenBank/DDBJ whole genome shotgun (WGS) entry which is preliminary data.</text>
</comment>
<dbReference type="Proteomes" id="UP001203410">
    <property type="component" value="Unassembled WGS sequence"/>
</dbReference>
<gene>
    <name evidence="3" type="ORF">LZ496_03375</name>
</gene>
<dbReference type="Gene3D" id="3.30.160.670">
    <property type="match status" value="1"/>
</dbReference>
<dbReference type="PROSITE" id="PS51257">
    <property type="entry name" value="PROKAR_LIPOPROTEIN"/>
    <property type="match status" value="1"/>
</dbReference>
<keyword evidence="4" id="KW-1185">Reference proteome</keyword>
<name>A0ABT0RS48_9SPHN</name>